<reference evidence="1 2" key="1">
    <citation type="submission" date="2019-11" db="EMBL/GenBank/DDBJ databases">
        <title>Whole genome sequence of Oryza granulata.</title>
        <authorList>
            <person name="Li W."/>
        </authorList>
    </citation>
    <scope>NUCLEOTIDE SEQUENCE [LARGE SCALE GENOMIC DNA]</scope>
    <source>
        <strain evidence="2">cv. Menghai</strain>
        <tissue evidence="1">Leaf</tissue>
    </source>
</reference>
<evidence type="ECO:0000313" key="1">
    <source>
        <dbReference type="EMBL" id="KAF0917288.1"/>
    </source>
</evidence>
<dbReference type="AlphaFoldDB" id="A0A6G1DXF6"/>
<keyword evidence="2" id="KW-1185">Reference proteome</keyword>
<dbReference type="OrthoDB" id="695058at2759"/>
<gene>
    <name evidence="1" type="ORF">E2562_017464</name>
</gene>
<dbReference type="Proteomes" id="UP000479710">
    <property type="component" value="Unassembled WGS sequence"/>
</dbReference>
<evidence type="ECO:0000313" key="2">
    <source>
        <dbReference type="Proteomes" id="UP000479710"/>
    </source>
</evidence>
<sequence length="114" mass="12292">MLPPAKEAILDNCFGAATSITLGDGNKASFWTESCLPDGVTITSRAPKLFSFIKLSKLTVAAALLNNNWVKDIKGHGIPDTIKWKFTADGVYSSASAYKMFFLGNSTSLWAKSL</sequence>
<evidence type="ECO:0008006" key="3">
    <source>
        <dbReference type="Google" id="ProtNLM"/>
    </source>
</evidence>
<organism evidence="1 2">
    <name type="scientific">Oryza meyeriana var. granulata</name>
    <dbReference type="NCBI Taxonomy" id="110450"/>
    <lineage>
        <taxon>Eukaryota</taxon>
        <taxon>Viridiplantae</taxon>
        <taxon>Streptophyta</taxon>
        <taxon>Embryophyta</taxon>
        <taxon>Tracheophyta</taxon>
        <taxon>Spermatophyta</taxon>
        <taxon>Magnoliopsida</taxon>
        <taxon>Liliopsida</taxon>
        <taxon>Poales</taxon>
        <taxon>Poaceae</taxon>
        <taxon>BOP clade</taxon>
        <taxon>Oryzoideae</taxon>
        <taxon>Oryzeae</taxon>
        <taxon>Oryzinae</taxon>
        <taxon>Oryza</taxon>
        <taxon>Oryza meyeriana</taxon>
    </lineage>
</organism>
<proteinExistence type="predicted"/>
<protein>
    <recommendedName>
        <fullName evidence="3">Reverse transcriptase zinc-binding domain-containing protein</fullName>
    </recommendedName>
</protein>
<name>A0A6G1DXF6_9ORYZ</name>
<dbReference type="EMBL" id="SPHZ02000005">
    <property type="protein sequence ID" value="KAF0917288.1"/>
    <property type="molecule type" value="Genomic_DNA"/>
</dbReference>
<comment type="caution">
    <text evidence="1">The sequence shown here is derived from an EMBL/GenBank/DDBJ whole genome shotgun (WGS) entry which is preliminary data.</text>
</comment>
<accession>A0A6G1DXF6</accession>